<dbReference type="AlphaFoldDB" id="A0A3N1HSZ6"/>
<evidence type="ECO:0008006" key="5">
    <source>
        <dbReference type="Google" id="ProtNLM"/>
    </source>
</evidence>
<dbReference type="Gene3D" id="2.50.20.20">
    <property type="match status" value="1"/>
</dbReference>
<feature type="chain" id="PRO_5039713546" description="Lipoprotein LprG" evidence="2">
    <location>
        <begin position="32"/>
        <end position="308"/>
    </location>
</feature>
<protein>
    <recommendedName>
        <fullName evidence="5">Lipoprotein LprG</fullName>
    </recommendedName>
</protein>
<dbReference type="OrthoDB" id="3427828at2"/>
<dbReference type="SUPFAM" id="SSF89392">
    <property type="entry name" value="Prokaryotic lipoproteins and lipoprotein localization factors"/>
    <property type="match status" value="1"/>
</dbReference>
<dbReference type="RefSeq" id="WP_123378379.1">
    <property type="nucleotide sequence ID" value="NZ_RJKN01000001.1"/>
</dbReference>
<feature type="signal peptide" evidence="2">
    <location>
        <begin position="1"/>
        <end position="31"/>
    </location>
</feature>
<dbReference type="PROSITE" id="PS51257">
    <property type="entry name" value="PROKAR_LIPOPROTEIN"/>
    <property type="match status" value="1"/>
</dbReference>
<evidence type="ECO:0000313" key="4">
    <source>
        <dbReference type="Proteomes" id="UP000276232"/>
    </source>
</evidence>
<feature type="compositionally biased region" description="Low complexity" evidence="1">
    <location>
        <begin position="40"/>
        <end position="75"/>
    </location>
</feature>
<evidence type="ECO:0000256" key="2">
    <source>
        <dbReference type="SAM" id="SignalP"/>
    </source>
</evidence>
<organism evidence="3 4">
    <name type="scientific">Pseudokineococcus lusitanus</name>
    <dbReference type="NCBI Taxonomy" id="763993"/>
    <lineage>
        <taxon>Bacteria</taxon>
        <taxon>Bacillati</taxon>
        <taxon>Actinomycetota</taxon>
        <taxon>Actinomycetes</taxon>
        <taxon>Kineosporiales</taxon>
        <taxon>Kineosporiaceae</taxon>
        <taxon>Pseudokineococcus</taxon>
    </lineage>
</organism>
<name>A0A3N1HSZ6_9ACTN</name>
<accession>A0A3N1HSZ6</accession>
<evidence type="ECO:0000313" key="3">
    <source>
        <dbReference type="EMBL" id="ROP45643.1"/>
    </source>
</evidence>
<keyword evidence="4" id="KW-1185">Reference proteome</keyword>
<evidence type="ECO:0000256" key="1">
    <source>
        <dbReference type="SAM" id="MobiDB-lite"/>
    </source>
</evidence>
<feature type="region of interest" description="Disordered" evidence="1">
    <location>
        <begin position="36"/>
        <end position="75"/>
    </location>
</feature>
<proteinExistence type="predicted"/>
<dbReference type="EMBL" id="RJKN01000001">
    <property type="protein sequence ID" value="ROP45643.1"/>
    <property type="molecule type" value="Genomic_DNA"/>
</dbReference>
<sequence length="308" mass="30161">MSIPVRRPAGVRRSAARRAAVLVAAGGLVLAGCGGDADEPSTAPAGPASTAPSSAPATEATTGSPEGAEGSGSATEAVAAAGVAAQEAGSGAFTLTTDTVAGDVTSSSSGEGVFDGEAGVSQVEVTTEVPGSEAVTLTVRQLGDRTFIGGFPGLPAEQWVEATPEDLGLGSGGLDTTDPSQQLALLEQVGEDVEETGPTDLDGVQATGYRGSVDLAAALEASGADGGQAAQQLEALGLTSLPFELHVGEDGLPLRVVTTLDTEVQGTAVTATSTVDYTGWGQDVTVEEPTDTVPLEAVAGGQAPATTG</sequence>
<dbReference type="Proteomes" id="UP000276232">
    <property type="component" value="Unassembled WGS sequence"/>
</dbReference>
<reference evidence="3 4" key="1">
    <citation type="journal article" date="2015" name="Stand. Genomic Sci.">
        <title>Genomic Encyclopedia of Bacterial and Archaeal Type Strains, Phase III: the genomes of soil and plant-associated and newly described type strains.</title>
        <authorList>
            <person name="Whitman W.B."/>
            <person name="Woyke T."/>
            <person name="Klenk H.P."/>
            <person name="Zhou Y."/>
            <person name="Lilburn T.G."/>
            <person name="Beck B.J."/>
            <person name="De Vos P."/>
            <person name="Vandamme P."/>
            <person name="Eisen J.A."/>
            <person name="Garrity G."/>
            <person name="Hugenholtz P."/>
            <person name="Kyrpides N.C."/>
        </authorList>
    </citation>
    <scope>NUCLEOTIDE SEQUENCE [LARGE SCALE GENOMIC DNA]</scope>
    <source>
        <strain evidence="3 4">CECT 7306</strain>
    </source>
</reference>
<dbReference type="InterPro" id="IPR029046">
    <property type="entry name" value="LolA/LolB/LppX"/>
</dbReference>
<keyword evidence="2" id="KW-0732">Signal</keyword>
<dbReference type="InParanoid" id="A0A3N1HSZ6"/>
<comment type="caution">
    <text evidence="3">The sequence shown here is derived from an EMBL/GenBank/DDBJ whole genome shotgun (WGS) entry which is preliminary data.</text>
</comment>
<gene>
    <name evidence="3" type="ORF">EDC03_0248</name>
</gene>